<dbReference type="Proteomes" id="UP001237642">
    <property type="component" value="Unassembled WGS sequence"/>
</dbReference>
<evidence type="ECO:0000313" key="3">
    <source>
        <dbReference type="Proteomes" id="UP001237642"/>
    </source>
</evidence>
<proteinExistence type="predicted"/>
<sequence>MNKDLEKKGKRMQVGGTLRCRPQDHSKVENDNPPGEVVCSSKRMHAMGEMVNNAENIISRDRQLVLTIFAIDQSSLRKLPVTDLTKSGLQTEYSRVLACVFFGSHSTKLDPISYLSRFWRLSSEDWEWQWMISLRAASLTRMDFCK</sequence>
<keyword evidence="3" id="KW-1185">Reference proteome</keyword>
<dbReference type="EMBL" id="JAUIZM010000007">
    <property type="protein sequence ID" value="KAK1376122.1"/>
    <property type="molecule type" value="Genomic_DNA"/>
</dbReference>
<evidence type="ECO:0000256" key="1">
    <source>
        <dbReference type="SAM" id="MobiDB-lite"/>
    </source>
</evidence>
<gene>
    <name evidence="2" type="ORF">POM88_032315</name>
</gene>
<reference evidence="2" key="2">
    <citation type="submission" date="2023-05" db="EMBL/GenBank/DDBJ databases">
        <authorList>
            <person name="Schelkunov M.I."/>
        </authorList>
    </citation>
    <scope>NUCLEOTIDE SEQUENCE</scope>
    <source>
        <strain evidence="2">Hsosn_3</strain>
        <tissue evidence="2">Leaf</tissue>
    </source>
</reference>
<name>A0AAD8I127_9APIA</name>
<feature type="region of interest" description="Disordered" evidence="1">
    <location>
        <begin position="1"/>
        <end position="35"/>
    </location>
</feature>
<comment type="caution">
    <text evidence="2">The sequence shown here is derived from an EMBL/GenBank/DDBJ whole genome shotgun (WGS) entry which is preliminary data.</text>
</comment>
<organism evidence="2 3">
    <name type="scientific">Heracleum sosnowskyi</name>
    <dbReference type="NCBI Taxonomy" id="360622"/>
    <lineage>
        <taxon>Eukaryota</taxon>
        <taxon>Viridiplantae</taxon>
        <taxon>Streptophyta</taxon>
        <taxon>Embryophyta</taxon>
        <taxon>Tracheophyta</taxon>
        <taxon>Spermatophyta</taxon>
        <taxon>Magnoliopsida</taxon>
        <taxon>eudicotyledons</taxon>
        <taxon>Gunneridae</taxon>
        <taxon>Pentapetalae</taxon>
        <taxon>asterids</taxon>
        <taxon>campanulids</taxon>
        <taxon>Apiales</taxon>
        <taxon>Apiaceae</taxon>
        <taxon>Apioideae</taxon>
        <taxon>apioid superclade</taxon>
        <taxon>Tordylieae</taxon>
        <taxon>Tordyliinae</taxon>
        <taxon>Heracleum</taxon>
    </lineage>
</organism>
<dbReference type="AlphaFoldDB" id="A0AAD8I127"/>
<feature type="compositionally biased region" description="Basic and acidic residues" evidence="1">
    <location>
        <begin position="21"/>
        <end position="30"/>
    </location>
</feature>
<reference evidence="2" key="1">
    <citation type="submission" date="2023-02" db="EMBL/GenBank/DDBJ databases">
        <title>Genome of toxic invasive species Heracleum sosnowskyi carries increased number of genes despite the absence of recent whole-genome duplications.</title>
        <authorList>
            <person name="Schelkunov M."/>
            <person name="Shtratnikova V."/>
            <person name="Makarenko M."/>
            <person name="Klepikova A."/>
            <person name="Omelchenko D."/>
            <person name="Novikova G."/>
            <person name="Obukhova E."/>
            <person name="Bogdanov V."/>
            <person name="Penin A."/>
            <person name="Logacheva M."/>
        </authorList>
    </citation>
    <scope>NUCLEOTIDE SEQUENCE</scope>
    <source>
        <strain evidence="2">Hsosn_3</strain>
        <tissue evidence="2">Leaf</tissue>
    </source>
</reference>
<evidence type="ECO:0000313" key="2">
    <source>
        <dbReference type="EMBL" id="KAK1376122.1"/>
    </source>
</evidence>
<protein>
    <submittedName>
        <fullName evidence="2">Uncharacterized protein</fullName>
    </submittedName>
</protein>
<accession>A0AAD8I127</accession>